<evidence type="ECO:0000313" key="2">
    <source>
        <dbReference type="Proteomes" id="UP001152607"/>
    </source>
</evidence>
<accession>A0A9W4U2U5</accession>
<evidence type="ECO:0000313" key="1">
    <source>
        <dbReference type="EMBL" id="CAI6262897.1"/>
    </source>
</evidence>
<comment type="caution">
    <text evidence="1">The sequence shown here is derived from an EMBL/GenBank/DDBJ whole genome shotgun (WGS) entry which is preliminary data.</text>
</comment>
<dbReference type="AlphaFoldDB" id="A0A9W4U2U5"/>
<protein>
    <submittedName>
        <fullName evidence="1">Uncharacterized protein</fullName>
    </submittedName>
</protein>
<sequence length="130" mass="13964">MTSITGLHMLVNCRGATTVLGKPGVCDLSSVSSGVGSRPWRFRLLVVCCPRLRVVMCGVDTASSAMTSIEFPRSDFTRSPDWDSESAATVSVCEITDWLLLLSRADVPACEDAILPGLAFLVGAFRRDLP</sequence>
<gene>
    <name evidence="1" type="ORF">PDIGIT_LOCUS1421</name>
</gene>
<name>A0A9W4U2U5_9PLEO</name>
<keyword evidence="2" id="KW-1185">Reference proteome</keyword>
<proteinExistence type="predicted"/>
<organism evidence="1 2">
    <name type="scientific">Periconia digitata</name>
    <dbReference type="NCBI Taxonomy" id="1303443"/>
    <lineage>
        <taxon>Eukaryota</taxon>
        <taxon>Fungi</taxon>
        <taxon>Dikarya</taxon>
        <taxon>Ascomycota</taxon>
        <taxon>Pezizomycotina</taxon>
        <taxon>Dothideomycetes</taxon>
        <taxon>Pleosporomycetidae</taxon>
        <taxon>Pleosporales</taxon>
        <taxon>Massarineae</taxon>
        <taxon>Periconiaceae</taxon>
        <taxon>Periconia</taxon>
    </lineage>
</organism>
<reference evidence="1" key="1">
    <citation type="submission" date="2023-01" db="EMBL/GenBank/DDBJ databases">
        <authorList>
            <person name="Van Ghelder C."/>
            <person name="Rancurel C."/>
        </authorList>
    </citation>
    <scope>NUCLEOTIDE SEQUENCE</scope>
    <source>
        <strain evidence="1">CNCM I-4278</strain>
    </source>
</reference>
<dbReference type="Proteomes" id="UP001152607">
    <property type="component" value="Unassembled WGS sequence"/>
</dbReference>
<dbReference type="EMBL" id="CAOQHR010000001">
    <property type="protein sequence ID" value="CAI6262897.1"/>
    <property type="molecule type" value="Genomic_DNA"/>
</dbReference>